<dbReference type="SUPFAM" id="SSF47027">
    <property type="entry name" value="Acyl-CoA binding protein"/>
    <property type="match status" value="1"/>
</dbReference>
<dbReference type="InterPro" id="IPR036770">
    <property type="entry name" value="Ankyrin_rpt-contain_sf"/>
</dbReference>
<keyword evidence="2" id="KW-0677">Repeat</keyword>
<dbReference type="EMBL" id="JAVRBK010000006">
    <property type="protein sequence ID" value="KAK5642696.1"/>
    <property type="molecule type" value="Genomic_DNA"/>
</dbReference>
<evidence type="ECO:0000313" key="7">
    <source>
        <dbReference type="EMBL" id="KAK5642696.1"/>
    </source>
</evidence>
<evidence type="ECO:0000256" key="5">
    <source>
        <dbReference type="PROSITE-ProRule" id="PRU00023"/>
    </source>
</evidence>
<protein>
    <recommendedName>
        <fullName evidence="1">Acyl-CoA-binding domain-containing protein 6</fullName>
    </recommendedName>
</protein>
<dbReference type="Proteomes" id="UP001329430">
    <property type="component" value="Chromosome 6"/>
</dbReference>
<dbReference type="PROSITE" id="PS50088">
    <property type="entry name" value="ANK_REPEAT"/>
    <property type="match status" value="2"/>
</dbReference>
<keyword evidence="4" id="KW-0446">Lipid-binding</keyword>
<evidence type="ECO:0000313" key="8">
    <source>
        <dbReference type="Proteomes" id="UP001329430"/>
    </source>
</evidence>
<evidence type="ECO:0000259" key="6">
    <source>
        <dbReference type="PROSITE" id="PS51228"/>
    </source>
</evidence>
<keyword evidence="8" id="KW-1185">Reference proteome</keyword>
<evidence type="ECO:0000256" key="2">
    <source>
        <dbReference type="ARBA" id="ARBA00022737"/>
    </source>
</evidence>
<dbReference type="Gene3D" id="1.25.40.20">
    <property type="entry name" value="Ankyrin repeat-containing domain"/>
    <property type="match status" value="1"/>
</dbReference>
<feature type="repeat" description="ANK" evidence="5">
    <location>
        <begin position="202"/>
        <end position="234"/>
    </location>
</feature>
<dbReference type="InterPro" id="IPR000582">
    <property type="entry name" value="Acyl-CoA-binding_protein"/>
</dbReference>
<dbReference type="PROSITE" id="PS51228">
    <property type="entry name" value="ACB_2"/>
    <property type="match status" value="1"/>
</dbReference>
<dbReference type="AlphaFoldDB" id="A0AAN7ZLF2"/>
<name>A0AAN7ZLF2_9COLE</name>
<dbReference type="PANTHER" id="PTHR24119">
    <property type="entry name" value="ACYL-COA-BINDING DOMAIN-CONTAINING PROTEIN 6"/>
    <property type="match status" value="1"/>
</dbReference>
<dbReference type="InterPro" id="IPR035984">
    <property type="entry name" value="Acyl-CoA-binding_sf"/>
</dbReference>
<dbReference type="SUPFAM" id="SSF48403">
    <property type="entry name" value="Ankyrin repeat"/>
    <property type="match status" value="1"/>
</dbReference>
<dbReference type="PROSITE" id="PS50297">
    <property type="entry name" value="ANK_REP_REGION"/>
    <property type="match status" value="2"/>
</dbReference>
<accession>A0AAN7ZLF2</accession>
<dbReference type="PRINTS" id="PR01415">
    <property type="entry name" value="ANKYRIN"/>
</dbReference>
<dbReference type="Pfam" id="PF00887">
    <property type="entry name" value="ACBP"/>
    <property type="match status" value="1"/>
</dbReference>
<feature type="domain" description="ACB" evidence="6">
    <location>
        <begin position="23"/>
        <end position="108"/>
    </location>
</feature>
<dbReference type="InterPro" id="IPR002110">
    <property type="entry name" value="Ankyrin_rpt"/>
</dbReference>
<proteinExistence type="predicted"/>
<dbReference type="PRINTS" id="PR00689">
    <property type="entry name" value="ACOABINDINGP"/>
</dbReference>
<dbReference type="Gene3D" id="1.20.80.10">
    <property type="match status" value="1"/>
</dbReference>
<evidence type="ECO:0000256" key="4">
    <source>
        <dbReference type="ARBA" id="ARBA00023121"/>
    </source>
</evidence>
<sequence length="254" mass="28640">MTTRVSMENLDDLAELGIEEDEVTLQFDNAADHVKKLVSTLDNKTLLDLYGFYKQATEGPCNIPRPSWYNMKARSKWDAWNKLCEMLPHEAKVNYVNLVKSLDNDFMHSSSKERWVSVSIFQQNEEILKDSEKTLVDYVKDGNKNAVGSVLETIHVDDRADLLNELDDDGMSLIHWAADRGHHEIIQILISYGTDVNLGDGEMQTPLHYAAACGHKECIDVLLENGADINIRDDSGLTPKDATTDGEIEKMLRA</sequence>
<evidence type="ECO:0000256" key="3">
    <source>
        <dbReference type="ARBA" id="ARBA00023043"/>
    </source>
</evidence>
<dbReference type="SMART" id="SM00248">
    <property type="entry name" value="ANK"/>
    <property type="match status" value="2"/>
</dbReference>
<dbReference type="GO" id="GO:0000062">
    <property type="term" value="F:fatty-acyl-CoA binding"/>
    <property type="evidence" value="ECO:0007669"/>
    <property type="project" value="InterPro"/>
</dbReference>
<comment type="caution">
    <text evidence="7">The sequence shown here is derived from an EMBL/GenBank/DDBJ whole genome shotgun (WGS) entry which is preliminary data.</text>
</comment>
<evidence type="ECO:0000256" key="1">
    <source>
        <dbReference type="ARBA" id="ARBA00018419"/>
    </source>
</evidence>
<organism evidence="7 8">
    <name type="scientific">Pyrocoelia pectoralis</name>
    <dbReference type="NCBI Taxonomy" id="417401"/>
    <lineage>
        <taxon>Eukaryota</taxon>
        <taxon>Metazoa</taxon>
        <taxon>Ecdysozoa</taxon>
        <taxon>Arthropoda</taxon>
        <taxon>Hexapoda</taxon>
        <taxon>Insecta</taxon>
        <taxon>Pterygota</taxon>
        <taxon>Neoptera</taxon>
        <taxon>Endopterygota</taxon>
        <taxon>Coleoptera</taxon>
        <taxon>Polyphaga</taxon>
        <taxon>Elateriformia</taxon>
        <taxon>Elateroidea</taxon>
        <taxon>Lampyridae</taxon>
        <taxon>Lampyrinae</taxon>
        <taxon>Pyrocoelia</taxon>
    </lineage>
</organism>
<dbReference type="InterPro" id="IPR014352">
    <property type="entry name" value="FERM/acyl-CoA-bd_prot_sf"/>
</dbReference>
<dbReference type="Pfam" id="PF12796">
    <property type="entry name" value="Ank_2"/>
    <property type="match status" value="1"/>
</dbReference>
<keyword evidence="3 5" id="KW-0040">ANK repeat</keyword>
<gene>
    <name evidence="7" type="ORF">RI129_008863</name>
</gene>
<feature type="repeat" description="ANK" evidence="5">
    <location>
        <begin position="169"/>
        <end position="201"/>
    </location>
</feature>
<dbReference type="PANTHER" id="PTHR24119:SF0">
    <property type="entry name" value="ACYL-COA-BINDING DOMAIN-CONTAINING PROTEIN 6"/>
    <property type="match status" value="1"/>
</dbReference>
<reference evidence="7 8" key="1">
    <citation type="journal article" date="2024" name="Insects">
        <title>An Improved Chromosome-Level Genome Assembly of the Firefly Pyrocoelia pectoralis.</title>
        <authorList>
            <person name="Fu X."/>
            <person name="Meyer-Rochow V.B."/>
            <person name="Ballantyne L."/>
            <person name="Zhu X."/>
        </authorList>
    </citation>
    <scope>NUCLEOTIDE SEQUENCE [LARGE SCALE GENOMIC DNA]</scope>
    <source>
        <strain evidence="7">XCY_ONT2</strain>
    </source>
</reference>